<feature type="region of interest" description="Disordered" evidence="1">
    <location>
        <begin position="1"/>
        <end position="153"/>
    </location>
</feature>
<proteinExistence type="predicted"/>
<sequence>MQEPVTATRVQRETWKAGRRRRETRRKLEHLNSRPRVSRPKPKQGLTPGLSPHRSPLKHKQQHGAPHITDDHSPRRPPLSFQQPTATATNRDIRQRQRAQHLPHPCTAAKRREPEKPGPPRAPTTSGGPCSNRTAQQFETRRSYTAEIMDTGK</sequence>
<dbReference type="AlphaFoldDB" id="A0AAD1RD17"/>
<dbReference type="EMBL" id="OW240913">
    <property type="protein sequence ID" value="CAH2249004.1"/>
    <property type="molecule type" value="Genomic_DNA"/>
</dbReference>
<name>A0AAD1RD17_PELCU</name>
<feature type="compositionally biased region" description="Basic residues" evidence="1">
    <location>
        <begin position="17"/>
        <end position="28"/>
    </location>
</feature>
<evidence type="ECO:0000256" key="1">
    <source>
        <dbReference type="SAM" id="MobiDB-lite"/>
    </source>
</evidence>
<reference evidence="2" key="1">
    <citation type="submission" date="2022-03" db="EMBL/GenBank/DDBJ databases">
        <authorList>
            <person name="Alioto T."/>
            <person name="Alioto T."/>
            <person name="Gomez Garrido J."/>
        </authorList>
    </citation>
    <scope>NUCLEOTIDE SEQUENCE</scope>
</reference>
<protein>
    <submittedName>
        <fullName evidence="2">Uncharacterized protein</fullName>
    </submittedName>
</protein>
<keyword evidence="3" id="KW-1185">Reference proteome</keyword>
<evidence type="ECO:0000313" key="2">
    <source>
        <dbReference type="EMBL" id="CAH2249004.1"/>
    </source>
</evidence>
<gene>
    <name evidence="2" type="ORF">PECUL_23A020752</name>
</gene>
<feature type="compositionally biased region" description="Polar residues" evidence="1">
    <location>
        <begin position="80"/>
        <end position="90"/>
    </location>
</feature>
<feature type="compositionally biased region" description="Basic and acidic residues" evidence="1">
    <location>
        <begin position="139"/>
        <end position="153"/>
    </location>
</feature>
<evidence type="ECO:0000313" key="3">
    <source>
        <dbReference type="Proteomes" id="UP001295444"/>
    </source>
</evidence>
<accession>A0AAD1RD17</accession>
<feature type="compositionally biased region" description="Polar residues" evidence="1">
    <location>
        <begin position="124"/>
        <end position="138"/>
    </location>
</feature>
<dbReference type="Proteomes" id="UP001295444">
    <property type="component" value="Chromosome 02"/>
</dbReference>
<organism evidence="2 3">
    <name type="scientific">Pelobates cultripes</name>
    <name type="common">Western spadefoot toad</name>
    <dbReference type="NCBI Taxonomy" id="61616"/>
    <lineage>
        <taxon>Eukaryota</taxon>
        <taxon>Metazoa</taxon>
        <taxon>Chordata</taxon>
        <taxon>Craniata</taxon>
        <taxon>Vertebrata</taxon>
        <taxon>Euteleostomi</taxon>
        <taxon>Amphibia</taxon>
        <taxon>Batrachia</taxon>
        <taxon>Anura</taxon>
        <taxon>Pelobatoidea</taxon>
        <taxon>Pelobatidae</taxon>
        <taxon>Pelobates</taxon>
    </lineage>
</organism>